<keyword evidence="2" id="KW-1185">Reference proteome</keyword>
<dbReference type="OrthoDB" id="5340558at2759"/>
<organism evidence="1 2">
    <name type="scientific">Botryotinia convoluta</name>
    <dbReference type="NCBI Taxonomy" id="54673"/>
    <lineage>
        <taxon>Eukaryota</taxon>
        <taxon>Fungi</taxon>
        <taxon>Dikarya</taxon>
        <taxon>Ascomycota</taxon>
        <taxon>Pezizomycotina</taxon>
        <taxon>Leotiomycetes</taxon>
        <taxon>Helotiales</taxon>
        <taxon>Sclerotiniaceae</taxon>
        <taxon>Botryotinia</taxon>
    </lineage>
</organism>
<evidence type="ECO:0000313" key="2">
    <source>
        <dbReference type="Proteomes" id="UP000297527"/>
    </source>
</evidence>
<protein>
    <submittedName>
        <fullName evidence="1">Uncharacterized protein</fullName>
    </submittedName>
</protein>
<dbReference type="Proteomes" id="UP000297527">
    <property type="component" value="Unassembled WGS sequence"/>
</dbReference>
<dbReference type="EMBL" id="PQXN01000345">
    <property type="protein sequence ID" value="TGO46063.1"/>
    <property type="molecule type" value="Genomic_DNA"/>
</dbReference>
<accession>A0A4Z1HM45</accession>
<dbReference type="AlphaFoldDB" id="A0A4Z1HM45"/>
<sequence>MVPSNAYRECAFREPKFSLNGLSSRFPLDFDLDLSSIKLRRERDTFQDLKVMDLYGFAYEEHDTSFERGAYTYQDNVTAHQRTRTPQSVHRNYWNAINSICHSIRFIGKIAFFKAKIFATHDELPALLQRGEFKPMIPSDQALALSHMRSNVIANAEQSDLLSFDEFPKRLAAFECLHHYTMLYGCKSWLSNRRSSKPMIEWMITAWEKRPPIHNKIKQSMPPFELPRDFMFEGAWGPGSSWVLFPKIRDLLRIKEERKRLTES</sequence>
<proteinExistence type="predicted"/>
<name>A0A4Z1HM45_9HELO</name>
<gene>
    <name evidence="1" type="ORF">BCON_0347g00100</name>
</gene>
<comment type="caution">
    <text evidence="1">The sequence shown here is derived from an EMBL/GenBank/DDBJ whole genome shotgun (WGS) entry which is preliminary data.</text>
</comment>
<reference evidence="1 2" key="1">
    <citation type="submission" date="2017-12" db="EMBL/GenBank/DDBJ databases">
        <title>Comparative genomics of Botrytis spp.</title>
        <authorList>
            <person name="Valero-Jimenez C.A."/>
            <person name="Tapia P."/>
            <person name="Veloso J."/>
            <person name="Silva-Moreno E."/>
            <person name="Staats M."/>
            <person name="Valdes J.H."/>
            <person name="Van Kan J.A.L."/>
        </authorList>
    </citation>
    <scope>NUCLEOTIDE SEQUENCE [LARGE SCALE GENOMIC DNA]</scope>
    <source>
        <strain evidence="1 2">MUCL11595</strain>
    </source>
</reference>
<evidence type="ECO:0000313" key="1">
    <source>
        <dbReference type="EMBL" id="TGO46063.1"/>
    </source>
</evidence>